<proteinExistence type="predicted"/>
<reference evidence="1 2" key="1">
    <citation type="submission" date="2017-03" db="EMBL/GenBank/DDBJ databases">
        <title>Genome of the blue death feigning beetle - Asbolus verrucosus.</title>
        <authorList>
            <person name="Rider S.D."/>
        </authorList>
    </citation>
    <scope>NUCLEOTIDE SEQUENCE [LARGE SCALE GENOMIC DNA]</scope>
    <source>
        <strain evidence="1">Butters</strain>
        <tissue evidence="1">Head and leg muscle</tissue>
    </source>
</reference>
<protein>
    <submittedName>
        <fullName evidence="1">Uncharacterized protein</fullName>
    </submittedName>
</protein>
<name>A0A482VFH7_ASBVE</name>
<sequence length="306" mass="34359">MVNFQHSIPLSGSEDDNGAQYTSLDSDCKQLLKASIFSLISYCRNVLGMTTAIAALENDTFSNGLRFKRSSLEDLEILYNHPRTKRNREFYDTLPEHHRNQLRNRYRFITKPEHTEVFKIRSKRQNHIEEPINEPEVPPKWDLLGVLSASIKLTFFGKLLEKEKEENPQLAVAQAEQGQIIGGPNHDFGNSLFNLVKESLANVEGCPSGFLMIVFGGCLKEIYDPYTDLMQSIKHVIENTDEKKTLIVVTGSCPIVDRALTDENELSIPVYVKGPSSFSAITFSSQLFDVPYGVKNALGDLNVAGT</sequence>
<evidence type="ECO:0000313" key="2">
    <source>
        <dbReference type="Proteomes" id="UP000292052"/>
    </source>
</evidence>
<keyword evidence="2" id="KW-1185">Reference proteome</keyword>
<comment type="caution">
    <text evidence="1">The sequence shown here is derived from an EMBL/GenBank/DDBJ whole genome shotgun (WGS) entry which is preliminary data.</text>
</comment>
<accession>A0A482VFH7</accession>
<dbReference type="Proteomes" id="UP000292052">
    <property type="component" value="Unassembled WGS sequence"/>
</dbReference>
<organism evidence="1 2">
    <name type="scientific">Asbolus verrucosus</name>
    <name type="common">Desert ironclad beetle</name>
    <dbReference type="NCBI Taxonomy" id="1661398"/>
    <lineage>
        <taxon>Eukaryota</taxon>
        <taxon>Metazoa</taxon>
        <taxon>Ecdysozoa</taxon>
        <taxon>Arthropoda</taxon>
        <taxon>Hexapoda</taxon>
        <taxon>Insecta</taxon>
        <taxon>Pterygota</taxon>
        <taxon>Neoptera</taxon>
        <taxon>Endopterygota</taxon>
        <taxon>Coleoptera</taxon>
        <taxon>Polyphaga</taxon>
        <taxon>Cucujiformia</taxon>
        <taxon>Tenebrionidae</taxon>
        <taxon>Pimeliinae</taxon>
        <taxon>Asbolus</taxon>
    </lineage>
</organism>
<evidence type="ECO:0000313" key="1">
    <source>
        <dbReference type="EMBL" id="RZC04988.1"/>
    </source>
</evidence>
<gene>
    <name evidence="1" type="ORF">BDFB_010571</name>
</gene>
<dbReference type="EMBL" id="QDEB01105682">
    <property type="protein sequence ID" value="RZC04988.1"/>
    <property type="molecule type" value="Genomic_DNA"/>
</dbReference>
<dbReference type="OrthoDB" id="6783374at2759"/>
<dbReference type="AlphaFoldDB" id="A0A482VFH7"/>